<comment type="similarity">
    <text evidence="1">Belongs to the TTC38 family.</text>
</comment>
<dbReference type="PANTHER" id="PTHR16263:SF4">
    <property type="entry name" value="TETRATRICOPEPTIDE REPEAT PROTEIN 38"/>
    <property type="match status" value="1"/>
</dbReference>
<keyword evidence="3" id="KW-0677">Repeat</keyword>
<proteinExistence type="inferred from homology"/>
<sequence>MSAAVERAGATAHTGATPEALAAYESALASVLAWRSGTGALLEQALAKAPGFVMAHVLQAYTLLCSRDRRRVQSAQAVLHRAAGLGPNEREALHLAAIASVLTDNYDFARETLGELLQQDPRDALAAHAAHAFDYLVGDAERMSSRVANLLPAWSPEVPGYHAVLSMHAFGLVECGDSEGAEFAARAALALNPLDARAHHVMAHVFEMTDRADEGLRWMREHQACWAENSSVATHCWWHLALFLMGCGQVAEALEVYDQRVRSGQSCAIADLIDASALLWRLHLRGHDVGERWNELCDAWEPHIGDAFCSFTDVHAMLAFVGARDWARARTLERALAVGETLPTRHGKTTRQLGLPACRALMAFGQGDHARAIGLLGSLPALAHRLGGSHAQRDVLHLTLLQAVACVRRPVRRALKRIGTVPLFGHGIALGAAVPNGHLLSARFAAASGG</sequence>
<dbReference type="RefSeq" id="WP_157613848.1">
    <property type="nucleotide sequence ID" value="NZ_CP046622.1"/>
</dbReference>
<evidence type="ECO:0000256" key="3">
    <source>
        <dbReference type="ARBA" id="ARBA00022737"/>
    </source>
</evidence>
<protein>
    <recommendedName>
        <fullName evidence="2">Tetratricopeptide repeat protein 38</fullName>
    </recommendedName>
</protein>
<keyword evidence="4" id="KW-0802">TPR repeat</keyword>
<dbReference type="SUPFAM" id="SSF48452">
    <property type="entry name" value="TPR-like"/>
    <property type="match status" value="1"/>
</dbReference>
<evidence type="ECO:0000313" key="6">
    <source>
        <dbReference type="Proteomes" id="UP000425817"/>
    </source>
</evidence>
<dbReference type="CDD" id="cd05804">
    <property type="entry name" value="StaR_like"/>
    <property type="match status" value="1"/>
</dbReference>
<dbReference type="OrthoDB" id="9815900at2"/>
<organism evidence="5 6">
    <name type="scientific">Variovorax paradoxus</name>
    <dbReference type="NCBI Taxonomy" id="34073"/>
    <lineage>
        <taxon>Bacteria</taxon>
        <taxon>Pseudomonadati</taxon>
        <taxon>Pseudomonadota</taxon>
        <taxon>Betaproteobacteria</taxon>
        <taxon>Burkholderiales</taxon>
        <taxon>Comamonadaceae</taxon>
        <taxon>Variovorax</taxon>
    </lineage>
</organism>
<dbReference type="InterPro" id="IPR011990">
    <property type="entry name" value="TPR-like_helical_dom_sf"/>
</dbReference>
<accession>A0A6I6H6J8</accession>
<evidence type="ECO:0000256" key="4">
    <source>
        <dbReference type="ARBA" id="ARBA00022803"/>
    </source>
</evidence>
<dbReference type="Gene3D" id="1.25.40.10">
    <property type="entry name" value="Tetratricopeptide repeat domain"/>
    <property type="match status" value="2"/>
</dbReference>
<dbReference type="PANTHER" id="PTHR16263">
    <property type="entry name" value="TETRATRICOPEPTIDE REPEAT PROTEIN 38"/>
    <property type="match status" value="1"/>
</dbReference>
<reference evidence="5 6" key="1">
    <citation type="submission" date="2019-12" db="EMBL/GenBank/DDBJ databases">
        <title>Hybrid Genome Assemblies of two High G+C Isolates from Undergraduate Microbiology Courses.</title>
        <authorList>
            <person name="Ne Ville C.J."/>
            <person name="Enright D."/>
            <person name="Hernandez I."/>
            <person name="Dodsworth J."/>
            <person name="Orwin P.M."/>
        </authorList>
    </citation>
    <scope>NUCLEOTIDE SEQUENCE [LARGE SCALE GENOMIC DNA]</scope>
    <source>
        <strain evidence="5 6">CSUSB</strain>
    </source>
</reference>
<dbReference type="AlphaFoldDB" id="A0A6I6H6J8"/>
<evidence type="ECO:0000313" key="5">
    <source>
        <dbReference type="EMBL" id="QGW82510.1"/>
    </source>
</evidence>
<dbReference type="Proteomes" id="UP000425817">
    <property type="component" value="Chromosome"/>
</dbReference>
<gene>
    <name evidence="5" type="ORF">GOQ09_13360</name>
</gene>
<evidence type="ECO:0000256" key="1">
    <source>
        <dbReference type="ARBA" id="ARBA00005857"/>
    </source>
</evidence>
<dbReference type="EMBL" id="CP046622">
    <property type="protein sequence ID" value="QGW82510.1"/>
    <property type="molecule type" value="Genomic_DNA"/>
</dbReference>
<evidence type="ECO:0000256" key="2">
    <source>
        <dbReference type="ARBA" id="ARBA00019992"/>
    </source>
</evidence>
<dbReference type="InterPro" id="IPR033891">
    <property type="entry name" value="TTC38"/>
</dbReference>
<name>A0A6I6H6J8_VARPD</name>